<evidence type="ECO:0000259" key="2">
    <source>
        <dbReference type="Pfam" id="PF08840"/>
    </source>
</evidence>
<feature type="domain" description="BAAT/Acyl-CoA thioester hydrolase C-terminal" evidence="2">
    <location>
        <begin position="71"/>
        <end position="255"/>
    </location>
</feature>
<feature type="active site" description="Charge relay system" evidence="1">
    <location>
        <position position="98"/>
    </location>
</feature>
<dbReference type="Proteomes" id="UP000193944">
    <property type="component" value="Unassembled WGS sequence"/>
</dbReference>
<evidence type="ECO:0000256" key="1">
    <source>
        <dbReference type="PIRSR" id="PIRSR016521-1"/>
    </source>
</evidence>
<comment type="caution">
    <text evidence="3">The sequence shown here is derived from an EMBL/GenBank/DDBJ whole genome shotgun (WGS) entry which is preliminary data.</text>
</comment>
<feature type="active site" description="Charge relay system" evidence="1">
    <location>
        <position position="253"/>
    </location>
</feature>
<dbReference type="PANTHER" id="PTHR10824:SF4">
    <property type="entry name" value="ACYL-COENZYME A THIOESTERASE 1-LIKE"/>
    <property type="match status" value="1"/>
</dbReference>
<keyword evidence="4" id="KW-1185">Reference proteome</keyword>
<dbReference type="GO" id="GO:0047617">
    <property type="term" value="F:fatty acyl-CoA hydrolase activity"/>
    <property type="evidence" value="ECO:0007669"/>
    <property type="project" value="TreeGrafter"/>
</dbReference>
<name>A0A1Y1XF17_9FUNG</name>
<dbReference type="Pfam" id="PF08840">
    <property type="entry name" value="BAAT_C"/>
    <property type="match status" value="1"/>
</dbReference>
<dbReference type="Gene3D" id="3.40.50.1820">
    <property type="entry name" value="alpha/beta hydrolase"/>
    <property type="match status" value="1"/>
</dbReference>
<sequence>MERCTLDKNGFEATYYPGTISPEKAIISVSGATCDEKMCTYMCRYLRKSGYNILVLGFYVWKGLNKDLVQIPVDYAEKAVQWLKEEKKIKGIAMTGTSTGAAYTLLAASFIPDIKCVIPVVPYDYVPAGTVKEGHSYKAAHKSQYTWHGEDLPYTPIDILDENGMLTWLNTARKTPGYGLRRFMRFGYDEMEKRQLPEARIKVENMHADVLFLAVKNDDRWPSDVAVPRMVKILKEANYPYRVESHIYEKGSHFLFDGIDEAKTSFKIKMKFFAPAETKYPKECNEARQDSFKRILKFIGEWQI</sequence>
<keyword evidence="3" id="KW-0378">Hydrolase</keyword>
<proteinExistence type="predicted"/>
<dbReference type="GO" id="GO:0006631">
    <property type="term" value="P:fatty acid metabolic process"/>
    <property type="evidence" value="ECO:0007669"/>
    <property type="project" value="TreeGrafter"/>
</dbReference>
<evidence type="ECO:0000313" key="4">
    <source>
        <dbReference type="Proteomes" id="UP000193944"/>
    </source>
</evidence>
<reference evidence="3 4" key="2">
    <citation type="submission" date="2016-08" db="EMBL/GenBank/DDBJ databases">
        <title>Pervasive Adenine N6-methylation of Active Genes in Fungi.</title>
        <authorList>
            <consortium name="DOE Joint Genome Institute"/>
            <person name="Mondo S.J."/>
            <person name="Dannebaum R.O."/>
            <person name="Kuo R.C."/>
            <person name="Labutti K."/>
            <person name="Haridas S."/>
            <person name="Kuo A."/>
            <person name="Salamov A."/>
            <person name="Ahrendt S.R."/>
            <person name="Lipzen A."/>
            <person name="Sullivan W."/>
            <person name="Andreopoulos W.B."/>
            <person name="Clum A."/>
            <person name="Lindquist E."/>
            <person name="Daum C."/>
            <person name="Ramamoorthy G.K."/>
            <person name="Gryganskyi A."/>
            <person name="Culley D."/>
            <person name="Magnuson J.K."/>
            <person name="James T.Y."/>
            <person name="O'Malley M.A."/>
            <person name="Stajich J.E."/>
            <person name="Spatafora J.W."/>
            <person name="Visel A."/>
            <person name="Grigoriev I.V."/>
        </authorList>
    </citation>
    <scope>NUCLEOTIDE SEQUENCE [LARGE SCALE GENOMIC DNA]</scope>
    <source>
        <strain evidence="3 4">S4</strain>
    </source>
</reference>
<accession>A0A1Y1XF17</accession>
<dbReference type="EMBL" id="MCFG01000054">
    <property type="protein sequence ID" value="ORX84323.1"/>
    <property type="molecule type" value="Genomic_DNA"/>
</dbReference>
<gene>
    <name evidence="3" type="ORF">BCR32DRAFT_325978</name>
</gene>
<feature type="active site" description="Charge relay system" evidence="1">
    <location>
        <position position="218"/>
    </location>
</feature>
<dbReference type="OrthoDB" id="10339706at2759"/>
<organism evidence="3 4">
    <name type="scientific">Anaeromyces robustus</name>
    <dbReference type="NCBI Taxonomy" id="1754192"/>
    <lineage>
        <taxon>Eukaryota</taxon>
        <taxon>Fungi</taxon>
        <taxon>Fungi incertae sedis</taxon>
        <taxon>Chytridiomycota</taxon>
        <taxon>Chytridiomycota incertae sedis</taxon>
        <taxon>Neocallimastigomycetes</taxon>
        <taxon>Neocallimastigales</taxon>
        <taxon>Neocallimastigaceae</taxon>
        <taxon>Anaeromyces</taxon>
    </lineage>
</organism>
<dbReference type="AlphaFoldDB" id="A0A1Y1XF17"/>
<reference evidence="3 4" key="1">
    <citation type="submission" date="2016-08" db="EMBL/GenBank/DDBJ databases">
        <title>A Parts List for Fungal Cellulosomes Revealed by Comparative Genomics.</title>
        <authorList>
            <consortium name="DOE Joint Genome Institute"/>
            <person name="Haitjema C.H."/>
            <person name="Gilmore S.P."/>
            <person name="Henske J.K."/>
            <person name="Solomon K.V."/>
            <person name="De Groot R."/>
            <person name="Kuo A."/>
            <person name="Mondo S.J."/>
            <person name="Salamov A.A."/>
            <person name="Labutti K."/>
            <person name="Zhao Z."/>
            <person name="Chiniquy J."/>
            <person name="Barry K."/>
            <person name="Brewer H.M."/>
            <person name="Purvine S.O."/>
            <person name="Wright A.T."/>
            <person name="Boxma B."/>
            <person name="Van Alen T."/>
            <person name="Hackstein J.H."/>
            <person name="Baker S.E."/>
            <person name="Grigoriev I.V."/>
            <person name="O'Malley M.A."/>
        </authorList>
    </citation>
    <scope>NUCLEOTIDE SEQUENCE [LARGE SCALE GENOMIC DNA]</scope>
    <source>
        <strain evidence="3 4">S4</strain>
    </source>
</reference>
<dbReference type="PANTHER" id="PTHR10824">
    <property type="entry name" value="ACYL-COENZYME A THIOESTERASE-RELATED"/>
    <property type="match status" value="1"/>
</dbReference>
<dbReference type="GO" id="GO:0006637">
    <property type="term" value="P:acyl-CoA metabolic process"/>
    <property type="evidence" value="ECO:0007669"/>
    <property type="project" value="InterPro"/>
</dbReference>
<dbReference type="SUPFAM" id="SSF53474">
    <property type="entry name" value="alpha/beta-Hydrolases"/>
    <property type="match status" value="1"/>
</dbReference>
<protein>
    <submittedName>
        <fullName evidence="3">Alpha/beta-hydrolase</fullName>
    </submittedName>
</protein>
<dbReference type="InterPro" id="IPR029058">
    <property type="entry name" value="AB_hydrolase_fold"/>
</dbReference>
<dbReference type="InterPro" id="IPR014940">
    <property type="entry name" value="BAAT_C"/>
</dbReference>
<dbReference type="InterPro" id="IPR016662">
    <property type="entry name" value="Acyl-CoA_thioEstase_long-chain"/>
</dbReference>
<evidence type="ECO:0000313" key="3">
    <source>
        <dbReference type="EMBL" id="ORX84323.1"/>
    </source>
</evidence>
<dbReference type="PIRSF" id="PIRSF016521">
    <property type="entry name" value="Acyl-CoA_hydro"/>
    <property type="match status" value="1"/>
</dbReference>